<evidence type="ECO:0000256" key="2">
    <source>
        <dbReference type="ARBA" id="ARBA00022448"/>
    </source>
</evidence>
<feature type="transmembrane region" description="Helical" evidence="7">
    <location>
        <begin position="227"/>
        <end position="248"/>
    </location>
</feature>
<keyword evidence="12" id="KW-1185">Reference proteome</keyword>
<comment type="subcellular location">
    <subcellularLocation>
        <location evidence="1 7">Cell membrane</location>
        <topology evidence="1 7">Multi-pass membrane protein</topology>
    </subcellularLocation>
</comment>
<protein>
    <submittedName>
        <fullName evidence="10">ABC transporter permease</fullName>
    </submittedName>
</protein>
<feature type="transmembrane region" description="Helical" evidence="7">
    <location>
        <begin position="133"/>
        <end position="152"/>
    </location>
</feature>
<keyword evidence="3" id="KW-1003">Cell membrane</keyword>
<dbReference type="EMBL" id="MDUX01000002">
    <property type="protein sequence ID" value="KAF7600768.1"/>
    <property type="molecule type" value="Genomic_DNA"/>
</dbReference>
<dbReference type="Gene3D" id="1.10.3720.10">
    <property type="entry name" value="MetI-like"/>
    <property type="match status" value="1"/>
</dbReference>
<evidence type="ECO:0000256" key="3">
    <source>
        <dbReference type="ARBA" id="ARBA00022475"/>
    </source>
</evidence>
<keyword evidence="5 7" id="KW-1133">Transmembrane helix</keyword>
<evidence type="ECO:0000256" key="5">
    <source>
        <dbReference type="ARBA" id="ARBA00022989"/>
    </source>
</evidence>
<proteinExistence type="inferred from homology"/>
<dbReference type="InterPro" id="IPR035906">
    <property type="entry name" value="MetI-like_sf"/>
</dbReference>
<dbReference type="EMBL" id="NMRN01000067">
    <property type="protein sequence ID" value="PAS91672.1"/>
    <property type="molecule type" value="Genomic_DNA"/>
</dbReference>
<evidence type="ECO:0000259" key="8">
    <source>
        <dbReference type="PROSITE" id="PS50928"/>
    </source>
</evidence>
<comment type="similarity">
    <text evidence="7">Belongs to the binding-protein-dependent transport system permease family.</text>
</comment>
<dbReference type="SUPFAM" id="SSF161098">
    <property type="entry name" value="MetI-like"/>
    <property type="match status" value="1"/>
</dbReference>
<dbReference type="GO" id="GO:0055085">
    <property type="term" value="P:transmembrane transport"/>
    <property type="evidence" value="ECO:0007669"/>
    <property type="project" value="InterPro"/>
</dbReference>
<accession>A0A272ENI5</accession>
<reference evidence="10 11" key="2">
    <citation type="submission" date="2017-07" db="EMBL/GenBank/DDBJ databases">
        <title>Candidatus Dactylopiibacterium carminicum, a nitrogen-fixing symbiont of the cochineal insect Dactylopius coccus and Dactylopius opuntiae (Hemiptera: Coccoidea: Dactylopiidae).</title>
        <authorList>
            <person name="Vera A."/>
        </authorList>
    </citation>
    <scope>NUCLEOTIDE SEQUENCE [LARGE SCALE GENOMIC DNA]</scope>
    <source>
        <strain evidence="10 11">NFDCM</strain>
    </source>
</reference>
<dbReference type="CDD" id="cd06261">
    <property type="entry name" value="TM_PBP2"/>
    <property type="match status" value="1"/>
</dbReference>
<feature type="transmembrane region" description="Helical" evidence="7">
    <location>
        <begin position="76"/>
        <end position="101"/>
    </location>
</feature>
<dbReference type="InterPro" id="IPR000515">
    <property type="entry name" value="MetI-like"/>
</dbReference>
<organism evidence="10 11">
    <name type="scientific">Candidatus Dactylopiibacterium carminicum</name>
    <dbReference type="NCBI Taxonomy" id="857335"/>
    <lineage>
        <taxon>Bacteria</taxon>
        <taxon>Pseudomonadati</taxon>
        <taxon>Pseudomonadota</taxon>
        <taxon>Betaproteobacteria</taxon>
        <taxon>Rhodocyclales</taxon>
        <taxon>Rhodocyclaceae</taxon>
        <taxon>Candidatus Dactylopiibacterium</taxon>
    </lineage>
</organism>
<feature type="transmembrane region" description="Helical" evidence="7">
    <location>
        <begin position="182"/>
        <end position="207"/>
    </location>
</feature>
<dbReference type="GO" id="GO:0005886">
    <property type="term" value="C:plasma membrane"/>
    <property type="evidence" value="ECO:0007669"/>
    <property type="project" value="UniProtKB-SubCell"/>
</dbReference>
<evidence type="ECO:0000313" key="9">
    <source>
        <dbReference type="EMBL" id="KAF7600768.1"/>
    </source>
</evidence>
<comment type="caution">
    <text evidence="10">The sequence shown here is derived from an EMBL/GenBank/DDBJ whole genome shotgun (WGS) entry which is preliminary data.</text>
</comment>
<dbReference type="Proteomes" id="UP000216107">
    <property type="component" value="Unassembled WGS sequence"/>
</dbReference>
<dbReference type="PANTHER" id="PTHR30151:SF0">
    <property type="entry name" value="ABC TRANSPORTER PERMEASE PROTEIN MJ0413-RELATED"/>
    <property type="match status" value="1"/>
</dbReference>
<keyword evidence="4 7" id="KW-0812">Transmembrane</keyword>
<dbReference type="OrthoDB" id="8138334at2"/>
<dbReference type="PROSITE" id="PS51257">
    <property type="entry name" value="PROKAR_LIPOPROTEIN"/>
    <property type="match status" value="1"/>
</dbReference>
<name>A0A272ENI5_9RHOO</name>
<dbReference type="Proteomes" id="UP000623509">
    <property type="component" value="Unassembled WGS sequence"/>
</dbReference>
<sequence length="263" mass="27823">MHSLKRVLRGLPAYLWGGWGAACSLLFLLALWEGLSAIYGALILPDPLTCLQRLGELLAAGKLGGELLITARRASIGLGLALAAGSLLGLCAGLSATVALLARPLITVLLGTPPIAWLVLALLWFGMGDGTPVFTVFVACFPIVFAGALQGARTLDAGLRDMARACRLPLGMRLREVYGPHILSYLFPAAITALGSAWKVVVMAELLASERGVGAALAISRAQLDTAATLAWVVAVLGCLLCVEYGLLEPLRLELERWRENTR</sequence>
<dbReference type="PANTHER" id="PTHR30151">
    <property type="entry name" value="ALKANE SULFONATE ABC TRANSPORTER-RELATED, MEMBRANE SUBUNIT"/>
    <property type="match status" value="1"/>
</dbReference>
<evidence type="ECO:0000313" key="11">
    <source>
        <dbReference type="Proteomes" id="UP000216107"/>
    </source>
</evidence>
<evidence type="ECO:0000313" key="12">
    <source>
        <dbReference type="Proteomes" id="UP000623509"/>
    </source>
</evidence>
<evidence type="ECO:0000256" key="7">
    <source>
        <dbReference type="RuleBase" id="RU363032"/>
    </source>
</evidence>
<evidence type="ECO:0000256" key="6">
    <source>
        <dbReference type="ARBA" id="ARBA00023136"/>
    </source>
</evidence>
<dbReference type="PROSITE" id="PS50928">
    <property type="entry name" value="ABC_TM1"/>
    <property type="match status" value="1"/>
</dbReference>
<dbReference type="Pfam" id="PF00528">
    <property type="entry name" value="BPD_transp_1"/>
    <property type="match status" value="1"/>
</dbReference>
<evidence type="ECO:0000313" key="10">
    <source>
        <dbReference type="EMBL" id="PAS91672.1"/>
    </source>
</evidence>
<feature type="transmembrane region" description="Helical" evidence="7">
    <location>
        <begin position="108"/>
        <end position="127"/>
    </location>
</feature>
<feature type="domain" description="ABC transmembrane type-1" evidence="8">
    <location>
        <begin position="67"/>
        <end position="249"/>
    </location>
</feature>
<gene>
    <name evidence="9" type="ORF">BGI27_00940</name>
    <name evidence="10" type="ORF">CGU29_15155</name>
</gene>
<feature type="transmembrane region" description="Helical" evidence="7">
    <location>
        <begin position="12"/>
        <end position="32"/>
    </location>
</feature>
<dbReference type="AlphaFoldDB" id="A0A272ENI5"/>
<keyword evidence="2 7" id="KW-0813">Transport</keyword>
<evidence type="ECO:0000256" key="4">
    <source>
        <dbReference type="ARBA" id="ARBA00022692"/>
    </source>
</evidence>
<keyword evidence="6 7" id="KW-0472">Membrane</keyword>
<evidence type="ECO:0000256" key="1">
    <source>
        <dbReference type="ARBA" id="ARBA00004651"/>
    </source>
</evidence>
<reference evidence="9 12" key="1">
    <citation type="submission" date="2016-08" db="EMBL/GenBank/DDBJ databases">
        <title>Candidatus Dactylopiibacterium carminicum genome sequence.</title>
        <authorList>
            <person name="Ramirez-Puebla S.T."/>
            <person name="Ormeno-Orrillo E."/>
            <person name="Vera-Ponce De Leon A."/>
            <person name="Luis L."/>
            <person name="Sanchez-Flores A."/>
            <person name="Monica R."/>
            <person name="Martinez-Romero E."/>
        </authorList>
    </citation>
    <scope>NUCLEOTIDE SEQUENCE [LARGE SCALE GENOMIC DNA]</scope>
    <source>
        <strain evidence="9">END1</strain>
    </source>
</reference>